<organism evidence="2 3">
    <name type="scientific">Nesidiocoris tenuis</name>
    <dbReference type="NCBI Taxonomy" id="355587"/>
    <lineage>
        <taxon>Eukaryota</taxon>
        <taxon>Metazoa</taxon>
        <taxon>Ecdysozoa</taxon>
        <taxon>Arthropoda</taxon>
        <taxon>Hexapoda</taxon>
        <taxon>Insecta</taxon>
        <taxon>Pterygota</taxon>
        <taxon>Neoptera</taxon>
        <taxon>Paraneoptera</taxon>
        <taxon>Hemiptera</taxon>
        <taxon>Heteroptera</taxon>
        <taxon>Panheteroptera</taxon>
        <taxon>Cimicomorpha</taxon>
        <taxon>Miridae</taxon>
        <taxon>Dicyphina</taxon>
        <taxon>Nesidiocoris</taxon>
    </lineage>
</organism>
<proteinExistence type="predicted"/>
<keyword evidence="3" id="KW-1185">Reference proteome</keyword>
<evidence type="ECO:0000313" key="3">
    <source>
        <dbReference type="Proteomes" id="UP000479000"/>
    </source>
</evidence>
<dbReference type="Proteomes" id="UP000479000">
    <property type="component" value="Unassembled WGS sequence"/>
</dbReference>
<feature type="region of interest" description="Disordered" evidence="1">
    <location>
        <begin position="1"/>
        <end position="28"/>
    </location>
</feature>
<reference evidence="2 3" key="1">
    <citation type="submission" date="2020-02" db="EMBL/GenBank/DDBJ databases">
        <authorList>
            <person name="Ferguson B K."/>
        </authorList>
    </citation>
    <scope>NUCLEOTIDE SEQUENCE [LARGE SCALE GENOMIC DNA]</scope>
</reference>
<protein>
    <submittedName>
        <fullName evidence="2">Uncharacterized protein</fullName>
    </submittedName>
</protein>
<dbReference type="AlphaFoldDB" id="A0A6H5FTL2"/>
<gene>
    <name evidence="2" type="ORF">NTEN_LOCUS65</name>
</gene>
<evidence type="ECO:0000256" key="1">
    <source>
        <dbReference type="SAM" id="MobiDB-lite"/>
    </source>
</evidence>
<feature type="compositionally biased region" description="Basic and acidic residues" evidence="1">
    <location>
        <begin position="1"/>
        <end position="15"/>
    </location>
</feature>
<evidence type="ECO:0000313" key="2">
    <source>
        <dbReference type="EMBL" id="CAA9993078.1"/>
    </source>
</evidence>
<accession>A0A6H5FTL2</accession>
<sequence>MKPGSERIVDKHLRSDPTLWTDPERPAGPKIRAFGWEPLADSEDLFAEESEAVKKRENIEAFTTDTLSDPVLESMKNRIQTLKTDVGKVLAEGRTDRKIAHPQLKRRLEREGHQFGIIPEQFESPQELLDALALPHLLEKDADQNFPLSEEIVPLGDDWLGIDGEGRHEQLTEEQYWKQLRSFKKPSSAVLVDWKAILNQEVLNDLDDAEDNELKQYFEDVSKPEDVPDEQGKQPVRFRRMTRNHPTYSEYTFEKLEPAESLSPKSNLDEFKAILSELEADGPQAVASPRLIDEAHLLFSKVRKYEIPDVYKDFHVQPFTLEDFNSLGSIDEDGDAQIRAAEGGASDDESDDDVEPVRKTVSWRPFKKFSGYDSKIFIYSSIELYICCP</sequence>
<dbReference type="EMBL" id="CADCXU010000100">
    <property type="protein sequence ID" value="CAA9993078.1"/>
    <property type="molecule type" value="Genomic_DNA"/>
</dbReference>
<name>A0A6H5FTL2_9HEMI</name>